<dbReference type="PANTHER" id="PTHR35192:SF2">
    <property type="entry name" value="APPLE DOMAIN-CONTAINING PROTEIN"/>
    <property type="match status" value="1"/>
</dbReference>
<dbReference type="OrthoDB" id="439917at2759"/>
<dbReference type="STRING" id="39966.A0A369K1V3"/>
<dbReference type="AlphaFoldDB" id="A0A369K1V3"/>
<keyword evidence="1" id="KW-0732">Signal</keyword>
<feature type="chain" id="PRO_5016646230" description="Protein CPL1-like domain-containing protein" evidence="1">
    <location>
        <begin position="23"/>
        <end position="790"/>
    </location>
</feature>
<dbReference type="PANTHER" id="PTHR35192">
    <property type="entry name" value="PROTEIN, PUTATIVE-RELATED"/>
    <property type="match status" value="1"/>
</dbReference>
<evidence type="ECO:0000313" key="3">
    <source>
        <dbReference type="EMBL" id="RDB26727.1"/>
    </source>
</evidence>
<protein>
    <recommendedName>
        <fullName evidence="2">Protein CPL1-like domain-containing protein</fullName>
    </recommendedName>
</protein>
<evidence type="ECO:0000259" key="2">
    <source>
        <dbReference type="Pfam" id="PF21671"/>
    </source>
</evidence>
<feature type="signal peptide" evidence="1">
    <location>
        <begin position="1"/>
        <end position="22"/>
    </location>
</feature>
<dbReference type="InterPro" id="IPR038955">
    <property type="entry name" value="PriA/CPL1_fungi"/>
</dbReference>
<gene>
    <name evidence="3" type="ORF">Hypma_005395</name>
</gene>
<organism evidence="3 4">
    <name type="scientific">Hypsizygus marmoreus</name>
    <name type="common">White beech mushroom</name>
    <name type="synonym">Agaricus marmoreus</name>
    <dbReference type="NCBI Taxonomy" id="39966"/>
    <lineage>
        <taxon>Eukaryota</taxon>
        <taxon>Fungi</taxon>
        <taxon>Dikarya</taxon>
        <taxon>Basidiomycota</taxon>
        <taxon>Agaricomycotina</taxon>
        <taxon>Agaricomycetes</taxon>
        <taxon>Agaricomycetidae</taxon>
        <taxon>Agaricales</taxon>
        <taxon>Tricholomatineae</taxon>
        <taxon>Lyophyllaceae</taxon>
        <taxon>Hypsizygus</taxon>
    </lineage>
</organism>
<proteinExistence type="predicted"/>
<evidence type="ECO:0000256" key="1">
    <source>
        <dbReference type="SAM" id="SignalP"/>
    </source>
</evidence>
<dbReference type="InterPro" id="IPR048661">
    <property type="entry name" value="CPL1-like"/>
</dbReference>
<dbReference type="InParanoid" id="A0A369K1V3"/>
<accession>A0A369K1V3</accession>
<comment type="caution">
    <text evidence="3">The sequence shown here is derived from an EMBL/GenBank/DDBJ whole genome shotgun (WGS) entry which is preliminary data.</text>
</comment>
<dbReference type="EMBL" id="LUEZ02000023">
    <property type="protein sequence ID" value="RDB26727.1"/>
    <property type="molecule type" value="Genomic_DNA"/>
</dbReference>
<dbReference type="Proteomes" id="UP000076154">
    <property type="component" value="Unassembled WGS sequence"/>
</dbReference>
<feature type="domain" description="Protein CPL1-like" evidence="2">
    <location>
        <begin position="220"/>
        <end position="289"/>
    </location>
</feature>
<name>A0A369K1V3_HYPMA</name>
<keyword evidence="4" id="KW-1185">Reference proteome</keyword>
<dbReference type="Pfam" id="PF21671">
    <property type="entry name" value="CPL1-like"/>
    <property type="match status" value="1"/>
</dbReference>
<reference evidence="3" key="1">
    <citation type="submission" date="2018-04" db="EMBL/GenBank/DDBJ databases">
        <title>Whole genome sequencing of Hypsizygus marmoreus.</title>
        <authorList>
            <person name="Choi I.-G."/>
            <person name="Min B."/>
            <person name="Kim J.-G."/>
            <person name="Kim S."/>
            <person name="Oh Y.-L."/>
            <person name="Kong W.-S."/>
            <person name="Park H."/>
            <person name="Jeong J."/>
            <person name="Song E.-S."/>
        </authorList>
    </citation>
    <scope>NUCLEOTIDE SEQUENCE [LARGE SCALE GENOMIC DNA]</scope>
    <source>
        <strain evidence="3">51987-8</strain>
    </source>
</reference>
<evidence type="ECO:0000313" key="4">
    <source>
        <dbReference type="Proteomes" id="UP000076154"/>
    </source>
</evidence>
<sequence>MRLFAALAVSSLATSLLPSIAAIQYFPRLKAGPRSSVARAFPDRQYRVHRDVTDTCTSITGETYASLLGIEDATPYAGIQICVCVGDIDTWLDTDTNGLALSAIVGRETAKANLEAVFALGTVSESCTLPDHATRTCTIGSPCTYACNENYTPTANQCVCEPPFLECDGQCAEFPSGCASGIPRRKRRSLPVTTLAQAKSTCKPRESVCGIVGRENTYDFECVDTSVALDSCGGCVTPHPFYEPDRYEVKGIECGRLPGVISAGCSKGRCVVSQCRQGQEPSFDKSKCVSVTSVAQRLMLTAFKLASASYKRQALPGLTPNVDLQAQVKGIVIAVIDLHAATKAVPTLDGAASVDLDGLVQSIVNATAAVIKSNTVVSVVANVNTLVDSILQLGEMLSTLTSAGLEDLAVKLATVTQSALGLQTWIAANAIVIPKLPSIPVLGLPLPSVSSILVPNTSNLSIDLGLDGLLSLLGDLLPIKIDTGVVVGVNASITEKISGVGKLVLDLKAALPSLSTSVPASFTTSTGAQVSIDSSIAEPIVQAAIGFLASPNASAALSNIDVFVDASAAVATTLADCGDCVEILHLDDFVGILDSVGEAVLDLKKSLNLDSIVSSVLDLGLGGLLADLVGIVNLPGELAGNLDLQIKISTLVKLILGLQEQTSSLPTLLPAIPSVPSPGLPDENLLGAVVNAVTALLQSVNIGDLLKNIEALIQAISVVNDVLSGCQCVSALGLGDVQSGVDVVLKASNDLKIWVDANAVAELSVTGPIIVNADVLIKALGVNAIGTAST</sequence>